<dbReference type="Pfam" id="PF13302">
    <property type="entry name" value="Acetyltransf_3"/>
    <property type="match status" value="1"/>
</dbReference>
<dbReference type="Proteomes" id="UP000023430">
    <property type="component" value="Unassembled WGS sequence"/>
</dbReference>
<proteinExistence type="predicted"/>
<reference evidence="2 3" key="1">
    <citation type="submission" date="2014-01" db="EMBL/GenBank/DDBJ databases">
        <title>Roseivivax isoporae LMG 25204 Genome Sequencing.</title>
        <authorList>
            <person name="Lai Q."/>
            <person name="Li G."/>
            <person name="Shao Z."/>
        </authorList>
    </citation>
    <scope>NUCLEOTIDE SEQUENCE [LARGE SCALE GENOMIC DNA]</scope>
    <source>
        <strain evidence="2 3">LMG 25204</strain>
    </source>
</reference>
<accession>X7FB92</accession>
<keyword evidence="3" id="KW-1185">Reference proteome</keyword>
<name>X7FB92_9RHOB</name>
<dbReference type="RefSeq" id="WP_043767956.1">
    <property type="nucleotide sequence ID" value="NZ_JAME01000006.1"/>
</dbReference>
<dbReference type="GO" id="GO:0016747">
    <property type="term" value="F:acyltransferase activity, transferring groups other than amino-acyl groups"/>
    <property type="evidence" value="ECO:0007669"/>
    <property type="project" value="InterPro"/>
</dbReference>
<dbReference type="PROSITE" id="PS51186">
    <property type="entry name" value="GNAT"/>
    <property type="match status" value="1"/>
</dbReference>
<dbReference type="SUPFAM" id="SSF55729">
    <property type="entry name" value="Acyl-CoA N-acyltransferases (Nat)"/>
    <property type="match status" value="1"/>
</dbReference>
<evidence type="ECO:0000313" key="3">
    <source>
        <dbReference type="Proteomes" id="UP000023430"/>
    </source>
</evidence>
<dbReference type="AlphaFoldDB" id="X7FB92"/>
<dbReference type="Gene3D" id="3.40.630.30">
    <property type="match status" value="1"/>
</dbReference>
<feature type="domain" description="N-acetyltransferase" evidence="1">
    <location>
        <begin position="13"/>
        <end position="168"/>
    </location>
</feature>
<protein>
    <submittedName>
        <fullName evidence="2">Acetyltransferase</fullName>
    </submittedName>
</protein>
<sequence length="172" mass="19116">MTVTVPEIETDRLVLRAPRLTDLDAFALFYADRRSHFVGGPLDREEVWRALISMAGHWQIRGFGLWVAARRTTGEPVGHAGILHHIDWPEPELAYSIFAAWEGKGYAFEAAGAARAAAAEHFGITAPISLVAPDNTRSLRLAKRLGARFERETRIRDHDVLVFRHPPAEGAA</sequence>
<gene>
    <name evidence="2" type="ORF">RISW2_20255</name>
</gene>
<dbReference type="eggNOG" id="COG1670">
    <property type="taxonomic scope" value="Bacteria"/>
</dbReference>
<comment type="caution">
    <text evidence="2">The sequence shown here is derived from an EMBL/GenBank/DDBJ whole genome shotgun (WGS) entry which is preliminary data.</text>
</comment>
<evidence type="ECO:0000259" key="1">
    <source>
        <dbReference type="PROSITE" id="PS51186"/>
    </source>
</evidence>
<dbReference type="PANTHER" id="PTHR43792:SF1">
    <property type="entry name" value="N-ACETYLTRANSFERASE DOMAIN-CONTAINING PROTEIN"/>
    <property type="match status" value="1"/>
</dbReference>
<dbReference type="InterPro" id="IPR000182">
    <property type="entry name" value="GNAT_dom"/>
</dbReference>
<keyword evidence="2" id="KW-0808">Transferase</keyword>
<dbReference type="PATRIC" id="fig|1449351.3.peg.1179"/>
<dbReference type="EMBL" id="JAME01000006">
    <property type="protein sequence ID" value="ETX29983.1"/>
    <property type="molecule type" value="Genomic_DNA"/>
</dbReference>
<evidence type="ECO:0000313" key="2">
    <source>
        <dbReference type="EMBL" id="ETX29983.1"/>
    </source>
</evidence>
<dbReference type="PANTHER" id="PTHR43792">
    <property type="entry name" value="GNAT FAMILY, PUTATIVE (AFU_ORTHOLOGUE AFUA_3G00765)-RELATED-RELATED"/>
    <property type="match status" value="1"/>
</dbReference>
<dbReference type="InterPro" id="IPR051531">
    <property type="entry name" value="N-acetyltransferase"/>
</dbReference>
<organism evidence="2 3">
    <name type="scientific">Roseivivax isoporae LMG 25204</name>
    <dbReference type="NCBI Taxonomy" id="1449351"/>
    <lineage>
        <taxon>Bacteria</taxon>
        <taxon>Pseudomonadati</taxon>
        <taxon>Pseudomonadota</taxon>
        <taxon>Alphaproteobacteria</taxon>
        <taxon>Rhodobacterales</taxon>
        <taxon>Roseobacteraceae</taxon>
        <taxon>Roseivivax</taxon>
    </lineage>
</organism>
<dbReference type="InterPro" id="IPR016181">
    <property type="entry name" value="Acyl_CoA_acyltransferase"/>
</dbReference>
<dbReference type="STRING" id="1449351.RISW2_20255"/>
<dbReference type="OrthoDB" id="6293260at2"/>